<dbReference type="AlphaFoldDB" id="A0A5N8VC06"/>
<sequence length="287" mass="30579">MRKGFAVAVVLLGLAAVGCDGGMRDGLVVTGTPPATPYAGRLDVPFKESADGSAAEFEESSGAAGRALECDGEIYSGSGGDEWGKSDGGSTPEEGLNAYFDMNQSELPDRGYRVERKGEGRVLFSYDVGGQTKVAVVVAKDQPNRPGWGPETSASCDPSELPASFTDTKFEIWTDRDGQRVPTTTVSSYAGSEHCDWESVHFLALDEGEDARQYARDPDGALGDGELLTSAYDGDVRMPADARDTGYRFGDWALWLTDDKATAYVRTSGPSGAVEAWPAAKEWVACR</sequence>
<evidence type="ECO:0000313" key="2">
    <source>
        <dbReference type="EMBL" id="MPY32781.1"/>
    </source>
</evidence>
<evidence type="ECO:0000313" key="3">
    <source>
        <dbReference type="Proteomes" id="UP000325849"/>
    </source>
</evidence>
<comment type="caution">
    <text evidence="2">The sequence shown here is derived from an EMBL/GenBank/DDBJ whole genome shotgun (WGS) entry which is preliminary data.</text>
</comment>
<dbReference type="EMBL" id="VJZD01000055">
    <property type="protein sequence ID" value="MPY32781.1"/>
    <property type="molecule type" value="Genomic_DNA"/>
</dbReference>
<keyword evidence="3" id="KW-1185">Reference proteome</keyword>
<dbReference type="PROSITE" id="PS51257">
    <property type="entry name" value="PROKAR_LIPOPROTEIN"/>
    <property type="match status" value="1"/>
</dbReference>
<dbReference type="OrthoDB" id="5183782at2"/>
<feature type="region of interest" description="Disordered" evidence="1">
    <location>
        <begin position="76"/>
        <end position="95"/>
    </location>
</feature>
<dbReference type="Proteomes" id="UP000325849">
    <property type="component" value="Unassembled WGS sequence"/>
</dbReference>
<proteinExistence type="predicted"/>
<organism evidence="2 3">
    <name type="scientific">Streptomyces adustus</name>
    <dbReference type="NCBI Taxonomy" id="1609272"/>
    <lineage>
        <taxon>Bacteria</taxon>
        <taxon>Bacillati</taxon>
        <taxon>Actinomycetota</taxon>
        <taxon>Actinomycetes</taxon>
        <taxon>Kitasatosporales</taxon>
        <taxon>Streptomycetaceae</taxon>
        <taxon>Streptomyces</taxon>
    </lineage>
</organism>
<evidence type="ECO:0008006" key="4">
    <source>
        <dbReference type="Google" id="ProtNLM"/>
    </source>
</evidence>
<reference evidence="2 3" key="1">
    <citation type="submission" date="2019-07" db="EMBL/GenBank/DDBJ databases">
        <title>New species of Amycolatopsis and Streptomyces.</title>
        <authorList>
            <person name="Duangmal K."/>
            <person name="Teo W.F.A."/>
            <person name="Lipun K."/>
        </authorList>
    </citation>
    <scope>NUCLEOTIDE SEQUENCE [LARGE SCALE GENOMIC DNA]</scope>
    <source>
        <strain evidence="2 3">NBRC 109810</strain>
    </source>
</reference>
<accession>A0A5N8VC06</accession>
<evidence type="ECO:0000256" key="1">
    <source>
        <dbReference type="SAM" id="MobiDB-lite"/>
    </source>
</evidence>
<gene>
    <name evidence="2" type="ORF">FNH09_16340</name>
</gene>
<feature type="region of interest" description="Disordered" evidence="1">
    <location>
        <begin position="142"/>
        <end position="161"/>
    </location>
</feature>
<dbReference type="RefSeq" id="WP_152888492.1">
    <property type="nucleotide sequence ID" value="NZ_VJZD01000055.1"/>
</dbReference>
<name>A0A5N8VC06_9ACTN</name>
<protein>
    <recommendedName>
        <fullName evidence="4">Lipoprotein</fullName>
    </recommendedName>
</protein>